<feature type="region of interest" description="Disordered" evidence="1">
    <location>
        <begin position="65"/>
        <end position="107"/>
    </location>
</feature>
<dbReference type="AlphaFoldDB" id="A0AAV5SVE3"/>
<comment type="caution">
    <text evidence="2">The sequence shown here is derived from an EMBL/GenBank/DDBJ whole genome shotgun (WGS) entry which is preliminary data.</text>
</comment>
<evidence type="ECO:0008006" key="4">
    <source>
        <dbReference type="Google" id="ProtNLM"/>
    </source>
</evidence>
<feature type="compositionally biased region" description="Low complexity" evidence="1">
    <location>
        <begin position="89"/>
        <end position="100"/>
    </location>
</feature>
<feature type="non-terminal residue" evidence="2">
    <location>
        <position position="1"/>
    </location>
</feature>
<dbReference type="EMBL" id="BTSX01000002">
    <property type="protein sequence ID" value="GMS86650.1"/>
    <property type="molecule type" value="Genomic_DNA"/>
</dbReference>
<accession>A0AAV5SVE3</accession>
<feature type="non-terminal residue" evidence="2">
    <location>
        <position position="199"/>
    </location>
</feature>
<feature type="compositionally biased region" description="Basic and acidic residues" evidence="1">
    <location>
        <begin position="75"/>
        <end position="88"/>
    </location>
</feature>
<keyword evidence="3" id="KW-1185">Reference proteome</keyword>
<proteinExistence type="predicted"/>
<protein>
    <recommendedName>
        <fullName evidence="4">Protein kinase</fullName>
    </recommendedName>
</protein>
<evidence type="ECO:0000313" key="2">
    <source>
        <dbReference type="EMBL" id="GMS86650.1"/>
    </source>
</evidence>
<evidence type="ECO:0000256" key="1">
    <source>
        <dbReference type="SAM" id="MobiDB-lite"/>
    </source>
</evidence>
<name>A0AAV5SVE3_9BILA</name>
<dbReference type="Proteomes" id="UP001432027">
    <property type="component" value="Unassembled WGS sequence"/>
</dbReference>
<evidence type="ECO:0000313" key="3">
    <source>
        <dbReference type="Proteomes" id="UP001432027"/>
    </source>
</evidence>
<organism evidence="2 3">
    <name type="scientific">Pristionchus entomophagus</name>
    <dbReference type="NCBI Taxonomy" id="358040"/>
    <lineage>
        <taxon>Eukaryota</taxon>
        <taxon>Metazoa</taxon>
        <taxon>Ecdysozoa</taxon>
        <taxon>Nematoda</taxon>
        <taxon>Chromadorea</taxon>
        <taxon>Rhabditida</taxon>
        <taxon>Rhabditina</taxon>
        <taxon>Diplogasteromorpha</taxon>
        <taxon>Diplogasteroidea</taxon>
        <taxon>Neodiplogasteridae</taxon>
        <taxon>Pristionchus</taxon>
    </lineage>
</organism>
<gene>
    <name evidence="2" type="ORF">PENTCL1PPCAC_8825</name>
</gene>
<sequence>RSGKSERRFDSGMDVMDFVALLTRVEYTDRPECEEILEHPFLTNDEILQDIGNSAHMISTMASVPTVPSWGKEPTTQEKWTRERDSKPKSSSKPTASKSSDANRHIRETGKRLKAIYEDEGLDFGADPEHLDTLIDRFKWTRERDSKPKSSSKPTASKSSDANRHIRETGKRLKAIYEDEGLDFGADPEHLDTLINRFK</sequence>
<reference evidence="2" key="1">
    <citation type="submission" date="2023-10" db="EMBL/GenBank/DDBJ databases">
        <title>Genome assembly of Pristionchus species.</title>
        <authorList>
            <person name="Yoshida K."/>
            <person name="Sommer R.J."/>
        </authorList>
    </citation>
    <scope>NUCLEOTIDE SEQUENCE</scope>
    <source>
        <strain evidence="2">RS0144</strain>
    </source>
</reference>
<feature type="region of interest" description="Disordered" evidence="1">
    <location>
        <begin position="142"/>
        <end position="169"/>
    </location>
</feature>
<feature type="compositionally biased region" description="Low complexity" evidence="1">
    <location>
        <begin position="149"/>
        <end position="160"/>
    </location>
</feature>